<reference evidence="1" key="1">
    <citation type="journal article" date="2023" name="Mol. Ecol. Resour.">
        <title>Chromosome-level genome assembly of a triploid poplar Populus alba 'Berolinensis'.</title>
        <authorList>
            <person name="Chen S."/>
            <person name="Yu Y."/>
            <person name="Wang X."/>
            <person name="Wang S."/>
            <person name="Zhang T."/>
            <person name="Zhou Y."/>
            <person name="He R."/>
            <person name="Meng N."/>
            <person name="Wang Y."/>
            <person name="Liu W."/>
            <person name="Liu Z."/>
            <person name="Liu J."/>
            <person name="Guo Q."/>
            <person name="Huang H."/>
            <person name="Sederoff R.R."/>
            <person name="Wang G."/>
            <person name="Qu G."/>
            <person name="Chen S."/>
        </authorList>
    </citation>
    <scope>NUCLEOTIDE SEQUENCE</scope>
    <source>
        <strain evidence="1">SC-2020</strain>
    </source>
</reference>
<organism evidence="1 2">
    <name type="scientific">Populus alba x Populus x berolinensis</name>
    <dbReference type="NCBI Taxonomy" id="444605"/>
    <lineage>
        <taxon>Eukaryota</taxon>
        <taxon>Viridiplantae</taxon>
        <taxon>Streptophyta</taxon>
        <taxon>Embryophyta</taxon>
        <taxon>Tracheophyta</taxon>
        <taxon>Spermatophyta</taxon>
        <taxon>Magnoliopsida</taxon>
        <taxon>eudicotyledons</taxon>
        <taxon>Gunneridae</taxon>
        <taxon>Pentapetalae</taxon>
        <taxon>rosids</taxon>
        <taxon>fabids</taxon>
        <taxon>Malpighiales</taxon>
        <taxon>Salicaceae</taxon>
        <taxon>Saliceae</taxon>
        <taxon>Populus</taxon>
    </lineage>
</organism>
<sequence>MPPLFTSLFPNRSFLLKKKQRIRKDSC</sequence>
<dbReference type="Proteomes" id="UP001164929">
    <property type="component" value="Chromosome 6"/>
</dbReference>
<proteinExistence type="predicted"/>
<evidence type="ECO:0000313" key="1">
    <source>
        <dbReference type="EMBL" id="KAJ6993278.1"/>
    </source>
</evidence>
<evidence type="ECO:0000313" key="2">
    <source>
        <dbReference type="Proteomes" id="UP001164929"/>
    </source>
</evidence>
<dbReference type="AlphaFoldDB" id="A0AAD6QMP9"/>
<comment type="caution">
    <text evidence="1">The sequence shown here is derived from an EMBL/GenBank/DDBJ whole genome shotgun (WGS) entry which is preliminary data.</text>
</comment>
<protein>
    <submittedName>
        <fullName evidence="1">Uncharacterized protein</fullName>
    </submittedName>
</protein>
<gene>
    <name evidence="1" type="ORF">NC653_016413</name>
</gene>
<accession>A0AAD6QMP9</accession>
<dbReference type="EMBL" id="JAQIZT010000006">
    <property type="protein sequence ID" value="KAJ6993278.1"/>
    <property type="molecule type" value="Genomic_DNA"/>
</dbReference>
<name>A0AAD6QMP9_9ROSI</name>
<keyword evidence="2" id="KW-1185">Reference proteome</keyword>